<reference evidence="1 2" key="1">
    <citation type="submission" date="2017-09" db="EMBL/GenBank/DDBJ databases">
        <authorList>
            <person name="Varghese N."/>
            <person name="Submissions S."/>
        </authorList>
    </citation>
    <scope>NUCLEOTIDE SEQUENCE [LARGE SCALE GENOMIC DNA]</scope>
    <source>
        <strain evidence="1 2">OK806</strain>
    </source>
</reference>
<evidence type="ECO:0008006" key="3">
    <source>
        <dbReference type="Google" id="ProtNLM"/>
    </source>
</evidence>
<protein>
    <recommendedName>
        <fullName evidence="3">DUF3293 domain-containing protein</fullName>
    </recommendedName>
</protein>
<keyword evidence="2" id="KW-1185">Reference proteome</keyword>
<dbReference type="AlphaFoldDB" id="A0A7Z7I837"/>
<dbReference type="InterPro" id="IPR021710">
    <property type="entry name" value="DUF3293"/>
</dbReference>
<dbReference type="Proteomes" id="UP000219522">
    <property type="component" value="Unassembled WGS sequence"/>
</dbReference>
<dbReference type="RefSeq" id="WP_097190620.1">
    <property type="nucleotide sequence ID" value="NZ_OCSU01000002.1"/>
</dbReference>
<evidence type="ECO:0000313" key="1">
    <source>
        <dbReference type="EMBL" id="SOE81034.1"/>
    </source>
</evidence>
<proteinExistence type="predicted"/>
<dbReference type="EMBL" id="OCSU01000002">
    <property type="protein sequence ID" value="SOE81034.1"/>
    <property type="molecule type" value="Genomic_DNA"/>
</dbReference>
<gene>
    <name evidence="1" type="ORF">SAMN05446927_4289</name>
</gene>
<dbReference type="Pfam" id="PF11697">
    <property type="entry name" value="DUF3293"/>
    <property type="match status" value="1"/>
</dbReference>
<sequence length="146" mass="15860">MTTSSNIDPATIRAYRETHYCVEGKAPITLRVGQRNEALAALHEATGVQSSAFVTAWNPFSQNCDDDSNARRQKALADELANLGFKVIEGVGRHPIDEWGEPSFLVLGISLEAAKELGARCEQNAIIWAGADAVPELVLLRRGRGE</sequence>
<organism evidence="1 2">
    <name type="scientific">Caballeronia arationis</name>
    <dbReference type="NCBI Taxonomy" id="1777142"/>
    <lineage>
        <taxon>Bacteria</taxon>
        <taxon>Pseudomonadati</taxon>
        <taxon>Pseudomonadota</taxon>
        <taxon>Betaproteobacteria</taxon>
        <taxon>Burkholderiales</taxon>
        <taxon>Burkholderiaceae</taxon>
        <taxon>Caballeronia</taxon>
    </lineage>
</organism>
<evidence type="ECO:0000313" key="2">
    <source>
        <dbReference type="Proteomes" id="UP000219522"/>
    </source>
</evidence>
<accession>A0A7Z7I837</accession>
<comment type="caution">
    <text evidence="1">The sequence shown here is derived from an EMBL/GenBank/DDBJ whole genome shotgun (WGS) entry which is preliminary data.</text>
</comment>
<name>A0A7Z7I837_9BURK</name>